<evidence type="ECO:0000256" key="9">
    <source>
        <dbReference type="ARBA" id="ARBA00023175"/>
    </source>
</evidence>
<dbReference type="Pfam" id="PF18198">
    <property type="entry name" value="AAA_lid_11"/>
    <property type="match status" value="1"/>
</dbReference>
<dbReference type="InterPro" id="IPR041228">
    <property type="entry name" value="Dynein_C"/>
</dbReference>
<reference evidence="18 19" key="1">
    <citation type="journal article" date="2015" name="Nat. Commun.">
        <title>Outbred genome sequencing and CRISPR/Cas9 gene editing in butterflies.</title>
        <authorList>
            <person name="Li X."/>
            <person name="Fan D."/>
            <person name="Zhang W."/>
            <person name="Liu G."/>
            <person name="Zhang L."/>
            <person name="Zhao L."/>
            <person name="Fang X."/>
            <person name="Chen L."/>
            <person name="Dong Y."/>
            <person name="Chen Y."/>
            <person name="Ding Y."/>
            <person name="Zhao R."/>
            <person name="Feng M."/>
            <person name="Zhu Y."/>
            <person name="Feng Y."/>
            <person name="Jiang X."/>
            <person name="Zhu D."/>
            <person name="Xiang H."/>
            <person name="Feng X."/>
            <person name="Li S."/>
            <person name="Wang J."/>
            <person name="Zhang G."/>
            <person name="Kronforst M.R."/>
            <person name="Wang W."/>
        </authorList>
    </citation>
    <scope>NUCLEOTIDE SEQUENCE [LARGE SCALE GENOMIC DNA]</scope>
    <source>
        <strain evidence="18">Ya'a_city_454_Px</strain>
        <tissue evidence="18">Whole body</tissue>
    </source>
</reference>
<dbReference type="InterPro" id="IPR042222">
    <property type="entry name" value="Dynein_2_N"/>
</dbReference>
<evidence type="ECO:0000256" key="4">
    <source>
        <dbReference type="ARBA" id="ARBA00022701"/>
    </source>
</evidence>
<dbReference type="GO" id="GO:0005524">
    <property type="term" value="F:ATP binding"/>
    <property type="evidence" value="ECO:0007669"/>
    <property type="project" value="UniProtKB-KW"/>
</dbReference>
<keyword evidence="10" id="KW-0206">Cytoskeleton</keyword>
<feature type="domain" description="Dynein heavy chain AAA lid" evidence="15">
    <location>
        <begin position="2409"/>
        <end position="2538"/>
    </location>
</feature>
<gene>
    <name evidence="18" type="ORF">RR46_14739</name>
</gene>
<keyword evidence="3" id="KW-0963">Cytoplasm</keyword>
<protein>
    <recommendedName>
        <fullName evidence="2">Dynein heavy chain, cytoplasmic</fullName>
    </recommendedName>
</protein>
<feature type="domain" description="Dynein heavy chain hydrolytic ATP-binding dynein motor region" evidence="13">
    <location>
        <begin position="309"/>
        <end position="647"/>
    </location>
</feature>
<evidence type="ECO:0000256" key="6">
    <source>
        <dbReference type="ARBA" id="ARBA00022741"/>
    </source>
</evidence>
<feature type="domain" description="Dynein 2 heavy chain 1 cytoplasmic ATPase lid" evidence="17">
    <location>
        <begin position="1097"/>
        <end position="1171"/>
    </location>
</feature>
<dbReference type="Gene3D" id="3.20.180.20">
    <property type="entry name" value="Dynein heavy chain, N-terminal domain 2"/>
    <property type="match status" value="1"/>
</dbReference>
<dbReference type="InterPro" id="IPR043160">
    <property type="entry name" value="Dynein_C_barrel"/>
</dbReference>
<dbReference type="InterPro" id="IPR054354">
    <property type="entry name" value="DYNC2H1-like_lid"/>
</dbReference>
<dbReference type="Proteomes" id="UP000053268">
    <property type="component" value="Unassembled WGS sequence"/>
</dbReference>
<keyword evidence="4" id="KW-0493">Microtubule</keyword>
<accession>A0A194PJH1</accession>
<sequence length="2836" mass="314195">MFKTVFNFYIFRWLYLEPILSNDDGELGARFRKVDQGFRQVARILDSDPRLSGLLQSARLQPTLDSISEQLNACQSALNQYIDEKRSVFPRLYFLSDDDLLELLGQARAGAEGREAVMQSHLKKLFPGITGVKLGPSGLSITALCSHYGETFQLDHPVDIDSPVEVWLKNLESEIRSSLQNLTLNCLVTGSTHAQDPFSLPTQILCLVQNIRFTEQAEKAITTKELHKLITSVEKENATYAAAEIEDESEKEKRQAVILQCTHYMSVVRTLIDNNITSINDWLWQKQLRFYLRNTKEIFAEMGLAKISYSYEYLGVNTGQFVRTQLADECFLILTQASYLGSMGNPFGPAGTGKTESVKALGGLVGRLVLVFNCDEAMDAECMGRLLTGLALTGAWGCFDEFNRLSGDTLAAVSHQLTSLLAAMQKDTSAGDDAHALLNGKHVKVSSWCGVAATMNPCGRGYGGRRALPAALCRVLRPVSMAQPRGDHLAAPLLAAHCLADPHARAQDLHDVFTMASMLLSGQRHYDWGLRALKAAVGSCGAALSTLRHAPEPRQRAALRRLLRLNNISKLTTHDAQRFENILSMVFAGVPEEETTVDPIVDALNAAVRDLGLIYNKDQIQKSMELYEQLQQRMGVAIVGPPGSGKSTIRKLLKTALSQQGQSIAEYVIYPKAMSRRWLLGHIDPDTRQWTDGVISSVALQLATQPHEVSSWVVCDGEVEPEWVEALNSVLDDNRLLTLPSGARVLLPHNAHFIFETHSLDHASPATVSRLGIILLSEEYSCAEEVLENWMRKAEFESELGKLALPILHQAIKKSIVWFEKHKSDVTMKLYTVTMVKQILTQFEYVMDNDATNNVGISPEELVYLSIQRSVLGVIKESALDSFYTEISCYVGPAMGGRGPCGQWAEALYLSPRLAHCDLVLRAALAQRAHALLIGPHACAKNIMAEYVLKEFNSTVITIDCTPILEPADVIAELRRSNAVRSGGQGQGGGERGHVTLLVRGLHRARRDSWGSCALHAFLLQLVQQGGFWSQEEGGAQWSRTARAHLVATADASAAAALSPRLAAQLHTIVFTEPDEEELTELATKTLTENIPKAISGQEVSQLIDNMLAMFKEVTETFTSRPHYKWNASHLKKWCESVKWHAPSTAAELHGAIKAEADLIFKNRLVSDEEKAEYNNIIKRYLKHSDNDKYFFKPRVRSDGVYLEAVEYDVWYQDTQKLINQCLTESDDNVFTESGIETCVELATLCPVIARAANGGVAVCVGGAGCGRGAAAALVAAALPAALYTIHQHKQFATTFKNAVSCAGECTRTIVVLEESAVCGDTLAHLEALLSADSLHAVPAHIVPAYNHSQHTQHLLHNIKQHLAIVILLNKDQENLPDLFEKYPFLHYDSNIVWLERWSEETLRQMPVLIIQRLLKENISEVTKEDVDTIPIDGFVNIYNSIEAEWLRTPSRYVNFVKSYYFILSKKKTQLIQRKTMLTCGVEALQGARGEVAVLQRQAGEQEVELSEKQAAANHALDQIGATVRATTDKKEEMHALKKNIEIENEKLQIRKKEIEAELASVEPVIKAARAAVGDIRPESLSEVIMKAIVQLTRPTYLQSAKVRSLRAPPDVVRDVLEGVLRLMGIADTSWHSMKTFLSKRGVKEDIRCLDASQVRPEAVQCVRELVSRRGASFEPAAARRASAACAPLAAWVRANLHYAEALARVTPLQLQQAHLHKNLQEAEAELSALSSGLSTVEERVSALKAQLGLHSRDAAALELKLSEAKKTLHNAQDLLDQLANEYDAWELDLQNISKEIVDVSVRSLLAAAYVVYLPDLTEPQAREYIRKWSNLVGFEDVSFSVINFLASTEKQLRWEAEGLPIDQSALKNAVLIDQALEANKCGLTPLVLDPEGEVEAWLRNTLADTPCEFVAHHSDKLPTAMQYANRLNRILVITEVDVWQTPRVPARRPWLLLSRAHLPPPALPAALSPLRCAASLHALTDQLVHYALQQRNPEVNEKTKEIRVKKAALQKQQYELQARKPNYFKENLLKELSKNSDILHDASLLASLNKTRATAATIREALEAARALEAESRAARLTYEPAAARAARLALAVKHLAAQRPLLALPQHTIQEVFVDALHKTGNENNIKTDEIMKYLTRRIVERVLLSLHKKDKYIVVLHILKQVYEDLMPDDLWNVFIGNFNILEDQNTVNEIKNKYSWIPEDCVKKLAQLKVNNENLFNKMCLDNEAVWAEFLRSGELSALQRLQLSGLERAAAVSVLRPDALFRAIVALVDDILGSIKCGCDEPRRCGGRSCGLDARAPRPAAGTEAWRGALAACAAGGWLALVVGASPFSRDLHHFLIEYTQRPIEDVSSDFRLWVVAEDRDIPSYISSLCVTVILEPPEGVKHNMLGTLSAWGAYTATSALVRLHACLALLHALAQERRAYIPHGWSQWYAWEWGEVQACALGARAVEERRALQVCGALCGPLYGARVTQPADVRVLAALLRVCLAERALAHQWSPPAVHNPLPYTKHLQAYIPALEAWPNSDPPQLLGLPANCRVAWENSAANDIISGLKEFTSTMNVKTNNNVTPLRSLLALWKKLMSGCPLLRPDYQPDKQLLQEGSGWWGCVCGGEAREAAAAVRRVHVALAAHARSPTHAQTNALLTVPEEWQLQWSGPTEPAAYLRELSVRARAAYQRIQEHTSDYLPTEIDLRTLMRPERLLCALRAHTSARLARPLYQLTLTAHWDCTKSESDEIPYLVVKGLRLSGCEWRGALCAANARAPAHCPAPPLLLRYVPSSEMGTGAGPRGSVEVPVYSSAARDSLLWQVRAPLAADYESDAAVLNAVALFIAPLD</sequence>
<dbReference type="Pfam" id="PF18199">
    <property type="entry name" value="Dynein_C"/>
    <property type="match status" value="1"/>
</dbReference>
<dbReference type="STRING" id="66420.A0A194PJH1"/>
<keyword evidence="5" id="KW-0677">Repeat</keyword>
<dbReference type="InterPro" id="IPR042219">
    <property type="entry name" value="AAA_lid_11_sf"/>
</dbReference>
<dbReference type="EMBL" id="KQ459606">
    <property type="protein sequence ID" value="KPI91235.1"/>
    <property type="molecule type" value="Genomic_DNA"/>
</dbReference>
<keyword evidence="7" id="KW-0067">ATP-binding</keyword>
<dbReference type="InterPro" id="IPR027417">
    <property type="entry name" value="P-loop_NTPase"/>
</dbReference>
<dbReference type="InterPro" id="IPR035699">
    <property type="entry name" value="AAA_6"/>
</dbReference>
<dbReference type="Gene3D" id="3.10.490.20">
    <property type="match status" value="1"/>
</dbReference>
<dbReference type="Pfam" id="PF12777">
    <property type="entry name" value="MT"/>
    <property type="match status" value="1"/>
</dbReference>
<feature type="coiled-coil region" evidence="11">
    <location>
        <begin position="1720"/>
        <end position="1796"/>
    </location>
</feature>
<dbReference type="PANTHER" id="PTHR45703:SF22">
    <property type="entry name" value="DYNEIN CYTOPLASMIC 2 HEAVY CHAIN 1"/>
    <property type="match status" value="1"/>
</dbReference>
<dbReference type="Pfam" id="PF08393">
    <property type="entry name" value="DHC_N2"/>
    <property type="match status" value="1"/>
</dbReference>
<comment type="subcellular location">
    <subcellularLocation>
        <location evidence="1">Cytoplasm</location>
        <location evidence="1">Cytoskeleton</location>
    </subcellularLocation>
</comment>
<dbReference type="GO" id="GO:0000235">
    <property type="term" value="C:astral microtubule"/>
    <property type="evidence" value="ECO:0007669"/>
    <property type="project" value="UniProtKB-ARBA"/>
</dbReference>
<dbReference type="InterPro" id="IPR041658">
    <property type="entry name" value="AAA_lid_11"/>
</dbReference>
<dbReference type="GO" id="GO:0030473">
    <property type="term" value="P:nuclear migration along microtubule"/>
    <property type="evidence" value="ECO:0007669"/>
    <property type="project" value="UniProtKB-ARBA"/>
</dbReference>
<feature type="domain" description="Dynein heavy chain coiled coil stalk" evidence="14">
    <location>
        <begin position="1480"/>
        <end position="1824"/>
    </location>
</feature>
<dbReference type="GO" id="GO:0005938">
    <property type="term" value="C:cell cortex"/>
    <property type="evidence" value="ECO:0007669"/>
    <property type="project" value="UniProtKB-ARBA"/>
</dbReference>
<keyword evidence="9" id="KW-0505">Motor protein</keyword>
<dbReference type="SUPFAM" id="SSF52540">
    <property type="entry name" value="P-loop containing nucleoside triphosphate hydrolases"/>
    <property type="match status" value="3"/>
</dbReference>
<dbReference type="Gene3D" id="1.20.920.20">
    <property type="match status" value="1"/>
</dbReference>
<evidence type="ECO:0000313" key="19">
    <source>
        <dbReference type="Proteomes" id="UP000053268"/>
    </source>
</evidence>
<name>A0A194PJH1_PAPXU</name>
<dbReference type="Gene3D" id="1.20.920.30">
    <property type="match status" value="1"/>
</dbReference>
<dbReference type="Gene3D" id="3.40.50.300">
    <property type="entry name" value="P-loop containing nucleotide triphosphate hydrolases"/>
    <property type="match status" value="4"/>
</dbReference>
<keyword evidence="19" id="KW-1185">Reference proteome</keyword>
<evidence type="ECO:0000259" key="16">
    <source>
        <dbReference type="Pfam" id="PF18199"/>
    </source>
</evidence>
<dbReference type="Gene3D" id="1.20.58.1120">
    <property type="match status" value="1"/>
</dbReference>
<evidence type="ECO:0000259" key="17">
    <source>
        <dbReference type="Pfam" id="PF22597"/>
    </source>
</evidence>
<feature type="domain" description="Dynein heavy chain linker" evidence="12">
    <location>
        <begin position="12"/>
        <end position="185"/>
    </location>
</feature>
<dbReference type="PANTHER" id="PTHR45703">
    <property type="entry name" value="DYNEIN HEAVY CHAIN"/>
    <property type="match status" value="1"/>
</dbReference>
<dbReference type="GO" id="GO:0030286">
    <property type="term" value="C:dynein complex"/>
    <property type="evidence" value="ECO:0007669"/>
    <property type="project" value="InterPro"/>
</dbReference>
<dbReference type="FunFam" id="3.40.50.300:FF:000996">
    <property type="entry name" value="Cytoplasmic dynein heavy chain"/>
    <property type="match status" value="1"/>
</dbReference>
<evidence type="ECO:0000259" key="13">
    <source>
        <dbReference type="Pfam" id="PF12774"/>
    </source>
</evidence>
<dbReference type="Gene3D" id="1.10.8.710">
    <property type="match status" value="1"/>
</dbReference>
<feature type="domain" description="Dynein heavy chain C-terminal" evidence="16">
    <location>
        <begin position="2647"/>
        <end position="2831"/>
    </location>
</feature>
<dbReference type="InterPro" id="IPR024743">
    <property type="entry name" value="Dynein_HC_stalk"/>
</dbReference>
<evidence type="ECO:0000256" key="11">
    <source>
        <dbReference type="SAM" id="Coils"/>
    </source>
</evidence>
<evidence type="ECO:0000256" key="2">
    <source>
        <dbReference type="ARBA" id="ARBA00022197"/>
    </source>
</evidence>
<dbReference type="InterPro" id="IPR013602">
    <property type="entry name" value="Dynein_heavy_linker"/>
</dbReference>
<dbReference type="InterPro" id="IPR026983">
    <property type="entry name" value="DHC"/>
</dbReference>
<dbReference type="Pfam" id="PF12774">
    <property type="entry name" value="AAA_6"/>
    <property type="match status" value="1"/>
</dbReference>
<feature type="coiled-coil region" evidence="11">
    <location>
        <begin position="1531"/>
        <end position="1563"/>
    </location>
</feature>
<evidence type="ECO:0000313" key="18">
    <source>
        <dbReference type="EMBL" id="KPI91235.1"/>
    </source>
</evidence>
<organism evidence="18 19">
    <name type="scientific">Papilio xuthus</name>
    <name type="common">Asian swallowtail butterfly</name>
    <dbReference type="NCBI Taxonomy" id="66420"/>
    <lineage>
        <taxon>Eukaryota</taxon>
        <taxon>Metazoa</taxon>
        <taxon>Ecdysozoa</taxon>
        <taxon>Arthropoda</taxon>
        <taxon>Hexapoda</taxon>
        <taxon>Insecta</taxon>
        <taxon>Pterygota</taxon>
        <taxon>Neoptera</taxon>
        <taxon>Endopterygota</taxon>
        <taxon>Lepidoptera</taxon>
        <taxon>Glossata</taxon>
        <taxon>Ditrysia</taxon>
        <taxon>Papilionoidea</taxon>
        <taxon>Papilionidae</taxon>
        <taxon>Papilioninae</taxon>
        <taxon>Papilio</taxon>
    </lineage>
</organism>
<evidence type="ECO:0000256" key="8">
    <source>
        <dbReference type="ARBA" id="ARBA00023054"/>
    </source>
</evidence>
<dbReference type="Pfam" id="PF22597">
    <property type="entry name" value="DYN_lid"/>
    <property type="match status" value="1"/>
</dbReference>
<keyword evidence="6" id="KW-0547">Nucleotide-binding</keyword>
<dbReference type="InterPro" id="IPR043157">
    <property type="entry name" value="Dynein_AAA1S"/>
</dbReference>
<evidence type="ECO:0000256" key="10">
    <source>
        <dbReference type="ARBA" id="ARBA00023212"/>
    </source>
</evidence>
<keyword evidence="8 11" id="KW-0175">Coiled coil</keyword>
<proteinExistence type="predicted"/>
<evidence type="ECO:0000256" key="1">
    <source>
        <dbReference type="ARBA" id="ARBA00004245"/>
    </source>
</evidence>
<dbReference type="InterPro" id="IPR042228">
    <property type="entry name" value="Dynein_linker_3"/>
</dbReference>
<dbReference type="GO" id="GO:0008569">
    <property type="term" value="F:minus-end-directed microtubule motor activity"/>
    <property type="evidence" value="ECO:0007669"/>
    <property type="project" value="UniProtKB-ARBA"/>
</dbReference>
<evidence type="ECO:0000259" key="12">
    <source>
        <dbReference type="Pfam" id="PF08393"/>
    </source>
</evidence>
<dbReference type="GO" id="GO:0000070">
    <property type="term" value="P:mitotic sister chromatid segregation"/>
    <property type="evidence" value="ECO:0007669"/>
    <property type="project" value="UniProtKB-ARBA"/>
</dbReference>
<evidence type="ECO:0000259" key="15">
    <source>
        <dbReference type="Pfam" id="PF18198"/>
    </source>
</evidence>
<dbReference type="Gene3D" id="1.20.140.100">
    <property type="entry name" value="Dynein heavy chain, N-terminal domain 2"/>
    <property type="match status" value="1"/>
</dbReference>
<evidence type="ECO:0000259" key="14">
    <source>
        <dbReference type="Pfam" id="PF12777"/>
    </source>
</evidence>
<evidence type="ECO:0000256" key="7">
    <source>
        <dbReference type="ARBA" id="ARBA00022840"/>
    </source>
</evidence>
<dbReference type="GO" id="GO:1902850">
    <property type="term" value="P:microtubule cytoskeleton organization involved in mitosis"/>
    <property type="evidence" value="ECO:0007669"/>
    <property type="project" value="UniProtKB-ARBA"/>
</dbReference>
<dbReference type="Gene3D" id="1.10.8.720">
    <property type="entry name" value="Region D6 of dynein motor"/>
    <property type="match status" value="1"/>
</dbReference>
<evidence type="ECO:0000256" key="3">
    <source>
        <dbReference type="ARBA" id="ARBA00022490"/>
    </source>
</evidence>
<dbReference type="GO" id="GO:0045505">
    <property type="term" value="F:dynein intermediate chain binding"/>
    <property type="evidence" value="ECO:0007669"/>
    <property type="project" value="InterPro"/>
</dbReference>
<dbReference type="GO" id="GO:0051959">
    <property type="term" value="F:dynein light intermediate chain binding"/>
    <property type="evidence" value="ECO:0007669"/>
    <property type="project" value="InterPro"/>
</dbReference>
<evidence type="ECO:0000256" key="5">
    <source>
        <dbReference type="ARBA" id="ARBA00022737"/>
    </source>
</evidence>